<dbReference type="Proteomes" id="UP000789405">
    <property type="component" value="Unassembled WGS sequence"/>
</dbReference>
<dbReference type="AlphaFoldDB" id="A0A9N9JFD9"/>
<sequence>NDYDNLSSDNYDDAESEESVKNLSVIEFNSIEIKEKFINFCFSKVSYAPYSFEEDHYLEDITKQAKFSKDDWNHGLRYIQNYDILEVIDTWDRMVLVKSIELLLQKRHSNIAIQQVCDLSESLLFVNSLILENIRKIDLIAPETLTIPRTIGQEHIVLTINSPN</sequence>
<feature type="non-terminal residue" evidence="1">
    <location>
        <position position="164"/>
    </location>
</feature>
<protein>
    <submittedName>
        <fullName evidence="1">7682_t:CDS:1</fullName>
    </submittedName>
</protein>
<gene>
    <name evidence="1" type="ORF">DERYTH_LOCUS18935</name>
</gene>
<comment type="caution">
    <text evidence="1">The sequence shown here is derived from an EMBL/GenBank/DDBJ whole genome shotgun (WGS) entry which is preliminary data.</text>
</comment>
<accession>A0A9N9JFD9</accession>
<reference evidence="1" key="1">
    <citation type="submission" date="2021-06" db="EMBL/GenBank/DDBJ databases">
        <authorList>
            <person name="Kallberg Y."/>
            <person name="Tangrot J."/>
            <person name="Rosling A."/>
        </authorList>
    </citation>
    <scope>NUCLEOTIDE SEQUENCE</scope>
    <source>
        <strain evidence="1">MA453B</strain>
    </source>
</reference>
<dbReference type="EMBL" id="CAJVPY010019973">
    <property type="protein sequence ID" value="CAG8773670.1"/>
    <property type="molecule type" value="Genomic_DNA"/>
</dbReference>
<evidence type="ECO:0000313" key="1">
    <source>
        <dbReference type="EMBL" id="CAG8773670.1"/>
    </source>
</evidence>
<organism evidence="1 2">
    <name type="scientific">Dentiscutata erythropus</name>
    <dbReference type="NCBI Taxonomy" id="1348616"/>
    <lineage>
        <taxon>Eukaryota</taxon>
        <taxon>Fungi</taxon>
        <taxon>Fungi incertae sedis</taxon>
        <taxon>Mucoromycota</taxon>
        <taxon>Glomeromycotina</taxon>
        <taxon>Glomeromycetes</taxon>
        <taxon>Diversisporales</taxon>
        <taxon>Gigasporaceae</taxon>
        <taxon>Dentiscutata</taxon>
    </lineage>
</organism>
<evidence type="ECO:0000313" key="2">
    <source>
        <dbReference type="Proteomes" id="UP000789405"/>
    </source>
</evidence>
<proteinExistence type="predicted"/>
<dbReference type="OrthoDB" id="2323426at2759"/>
<name>A0A9N9JFD9_9GLOM</name>
<feature type="non-terminal residue" evidence="1">
    <location>
        <position position="1"/>
    </location>
</feature>
<keyword evidence="2" id="KW-1185">Reference proteome</keyword>